<organism evidence="1 2">
    <name type="scientific">Paenibacillus harenae</name>
    <dbReference type="NCBI Taxonomy" id="306543"/>
    <lineage>
        <taxon>Bacteria</taxon>
        <taxon>Bacillati</taxon>
        <taxon>Bacillota</taxon>
        <taxon>Bacilli</taxon>
        <taxon>Bacillales</taxon>
        <taxon>Paenibacillaceae</taxon>
        <taxon>Paenibacillus</taxon>
    </lineage>
</organism>
<comment type="caution">
    <text evidence="1">The sequence shown here is derived from an EMBL/GenBank/DDBJ whole genome shotgun (WGS) entry which is preliminary data.</text>
</comment>
<protein>
    <submittedName>
        <fullName evidence="1">Uncharacterized protein</fullName>
    </submittedName>
</protein>
<proteinExistence type="predicted"/>
<keyword evidence="2" id="KW-1185">Reference proteome</keyword>
<dbReference type="Proteomes" id="UP001229346">
    <property type="component" value="Unassembled WGS sequence"/>
</dbReference>
<evidence type="ECO:0000313" key="1">
    <source>
        <dbReference type="EMBL" id="MDQ0115482.1"/>
    </source>
</evidence>
<accession>A0ABT9U8A6</accession>
<reference evidence="1 2" key="1">
    <citation type="submission" date="2023-07" db="EMBL/GenBank/DDBJ databases">
        <title>Sorghum-associated microbial communities from plants grown in Nebraska, USA.</title>
        <authorList>
            <person name="Schachtman D."/>
        </authorList>
    </citation>
    <scope>NUCLEOTIDE SEQUENCE [LARGE SCALE GENOMIC DNA]</scope>
    <source>
        <strain evidence="1 2">CC482</strain>
    </source>
</reference>
<evidence type="ECO:0000313" key="2">
    <source>
        <dbReference type="Proteomes" id="UP001229346"/>
    </source>
</evidence>
<gene>
    <name evidence="1" type="ORF">J2T15_004949</name>
</gene>
<sequence length="38" mass="4449">MIFEIKKTTIADYADSASDRRANRNWRGNYIEFVGLLI</sequence>
<dbReference type="EMBL" id="JAUSSU010000011">
    <property type="protein sequence ID" value="MDQ0115482.1"/>
    <property type="molecule type" value="Genomic_DNA"/>
</dbReference>
<name>A0ABT9U8A6_PAEHA</name>